<proteinExistence type="predicted"/>
<keyword evidence="2" id="KW-1185">Reference proteome</keyword>
<comment type="caution">
    <text evidence="1">The sequence shown here is derived from an EMBL/GenBank/DDBJ whole genome shotgun (WGS) entry which is preliminary data.</text>
</comment>
<name>A0A8H6CC10_9LECA</name>
<evidence type="ECO:0000313" key="1">
    <source>
        <dbReference type="EMBL" id="KAF6220479.1"/>
    </source>
</evidence>
<dbReference type="PANTHER" id="PTHR42085:SF1">
    <property type="entry name" value="F-BOX DOMAIN-CONTAINING PROTEIN"/>
    <property type="match status" value="1"/>
</dbReference>
<accession>A0A8H6CC10</accession>
<organism evidence="1 2">
    <name type="scientific">Letharia lupina</name>
    <dbReference type="NCBI Taxonomy" id="560253"/>
    <lineage>
        <taxon>Eukaryota</taxon>
        <taxon>Fungi</taxon>
        <taxon>Dikarya</taxon>
        <taxon>Ascomycota</taxon>
        <taxon>Pezizomycotina</taxon>
        <taxon>Lecanoromycetes</taxon>
        <taxon>OSLEUM clade</taxon>
        <taxon>Lecanoromycetidae</taxon>
        <taxon>Lecanorales</taxon>
        <taxon>Lecanorineae</taxon>
        <taxon>Parmeliaceae</taxon>
        <taxon>Letharia</taxon>
    </lineage>
</organism>
<evidence type="ECO:0000313" key="2">
    <source>
        <dbReference type="Proteomes" id="UP000593566"/>
    </source>
</evidence>
<sequence>MSESPRSTPADLMPSDKDPPTCALLRLPTEIRDEIYRYLLSSEYIKCKIPYPGRAFETTYYTYPFHKQILCTNRQVYREAIHIFRTENLFFRFTTNHPDVGHILWSSQGLLLLTHGIRAGSFRHRAMDVIHYCPRSGTTGDHKNCDCAHLDFKTCLFVSDQLPNLLRTLRAYSQQGNRCLAQSSFAVSVFDDFDQWSTETQPGTSYVCPRIRNLLDPFKLLYDVDDLDIQGSVNEPYRQSIVASATQREPTVAKIVTTASAFQKQGDEAFRNHHFELSLSLYTSAISEVQVNHHWADYTGFVTTGQYAGMSTPHAVRRFKIRIHSDMAGALVKVGEYRRATDHAKEAIKQRNTRGSPPEEWEGLYLTTTDCAKPYLWGGLAYEGLGDLNRAIYGVGEALFYYPGNKRLEREYKRLELEIEKQGIVPTEHAFGKGTNWWVRPLVVRSQRRLGASQR</sequence>
<dbReference type="EMBL" id="JACCJB010000016">
    <property type="protein sequence ID" value="KAF6220479.1"/>
    <property type="molecule type" value="Genomic_DNA"/>
</dbReference>
<dbReference type="InterPro" id="IPR011990">
    <property type="entry name" value="TPR-like_helical_dom_sf"/>
</dbReference>
<dbReference type="InterPro" id="IPR038883">
    <property type="entry name" value="AN11006-like"/>
</dbReference>
<dbReference type="GeneID" id="59331323"/>
<dbReference type="SUPFAM" id="SSF48452">
    <property type="entry name" value="TPR-like"/>
    <property type="match status" value="1"/>
</dbReference>
<protein>
    <submittedName>
        <fullName evidence="1">Uncharacterized protein</fullName>
    </submittedName>
</protein>
<dbReference type="Proteomes" id="UP000593566">
    <property type="component" value="Unassembled WGS sequence"/>
</dbReference>
<reference evidence="1 2" key="1">
    <citation type="journal article" date="2020" name="Genomics">
        <title>Complete, high-quality genomes from long-read metagenomic sequencing of two wolf lichen thalli reveals enigmatic genome architecture.</title>
        <authorList>
            <person name="McKenzie S.K."/>
            <person name="Walston R.F."/>
            <person name="Allen J.L."/>
        </authorList>
    </citation>
    <scope>NUCLEOTIDE SEQUENCE [LARGE SCALE GENOMIC DNA]</scope>
    <source>
        <strain evidence="1">WasteWater1</strain>
    </source>
</reference>
<dbReference type="RefSeq" id="XP_037149914.1">
    <property type="nucleotide sequence ID" value="XM_037293836.1"/>
</dbReference>
<dbReference type="Gene3D" id="1.25.40.10">
    <property type="entry name" value="Tetratricopeptide repeat domain"/>
    <property type="match status" value="1"/>
</dbReference>
<gene>
    <name evidence="1" type="ORF">HO133_002911</name>
</gene>
<dbReference type="AlphaFoldDB" id="A0A8H6CC10"/>
<dbReference type="PANTHER" id="PTHR42085">
    <property type="entry name" value="F-BOX DOMAIN-CONTAINING PROTEIN"/>
    <property type="match status" value="1"/>
</dbReference>